<proteinExistence type="predicted"/>
<keyword evidence="2" id="KW-1185">Reference proteome</keyword>
<evidence type="ECO:0000313" key="2">
    <source>
        <dbReference type="Proteomes" id="UP001178507"/>
    </source>
</evidence>
<gene>
    <name evidence="1" type="ORF">EVOR1521_LOCUS5911</name>
</gene>
<reference evidence="1" key="1">
    <citation type="submission" date="2023-08" db="EMBL/GenBank/DDBJ databases">
        <authorList>
            <person name="Chen Y."/>
            <person name="Shah S."/>
            <person name="Dougan E. K."/>
            <person name="Thang M."/>
            <person name="Chan C."/>
        </authorList>
    </citation>
    <scope>NUCLEOTIDE SEQUENCE</scope>
</reference>
<evidence type="ECO:0000313" key="1">
    <source>
        <dbReference type="EMBL" id="CAJ1376988.1"/>
    </source>
</evidence>
<organism evidence="1 2">
    <name type="scientific">Effrenium voratum</name>
    <dbReference type="NCBI Taxonomy" id="2562239"/>
    <lineage>
        <taxon>Eukaryota</taxon>
        <taxon>Sar</taxon>
        <taxon>Alveolata</taxon>
        <taxon>Dinophyceae</taxon>
        <taxon>Suessiales</taxon>
        <taxon>Symbiodiniaceae</taxon>
        <taxon>Effrenium</taxon>
    </lineage>
</organism>
<comment type="caution">
    <text evidence="1">The sequence shown here is derived from an EMBL/GenBank/DDBJ whole genome shotgun (WGS) entry which is preliminary data.</text>
</comment>
<dbReference type="Proteomes" id="UP001178507">
    <property type="component" value="Unassembled WGS sequence"/>
</dbReference>
<dbReference type="EMBL" id="CAUJNA010000435">
    <property type="protein sequence ID" value="CAJ1376988.1"/>
    <property type="molecule type" value="Genomic_DNA"/>
</dbReference>
<accession>A0AA36HX52</accession>
<protein>
    <submittedName>
        <fullName evidence="1">Uncharacterized protein</fullName>
    </submittedName>
</protein>
<dbReference type="AlphaFoldDB" id="A0AA36HX52"/>
<sequence>MDRIAREAMCPASRTCIEKLLRAAQDTPPNSVPAKRALQPSSDLRAFGDCYERVEAADGTHLYIARLHRLMDLTAEHCDWWLPALRGWGPRIECVLMMDECTAGNVLRAAQSQKITFFYLALEPCLQRSQDRSSLWPVACATRAQTSNFAAVSQLLQVLLRKWAQTGAWQPFEVRGARLQLALTSFVADFDGQRLAFLAKGSAGLKPCLFCSNVLMKSSPVPARDSTFVSLDEADVRNFQAIQADELFAVMDAYLRESAGWSKARQQEAEKNLGFVISSKSILANAVDRRSFSPQDVLINDSLHCYYSNGVASAEICLLASRLESLGVTTQMLAASIAETDWRRPSSRRKHGEGSSWVKGLFRKEYFSGDLYRGSAGETASVVPLLYFYARKAAADSLQLELQSFQCLMDCLLALRAAEGNLTGQTCEQLSECQRLHHLAFCRCYGVSALRPKHHHRLHIPAHYLRHGPFHAWPMESAHRYYKSRLAESLSAVITRLGGFHKAALSRMLRDQTSDLASSRPPGTICLLPPIIPARVTQAACGFSAALSETLHLQGASISKGDVLVSPVGREAVKILFFVESTLLCAAVEAFALHRAEAHCCTYRLAPASCIMMPCVELSAYRLSRHWCCSGPDLLCL</sequence>
<name>A0AA36HX52_9DINO</name>